<dbReference type="PANTHER" id="PTHR30332:SF25">
    <property type="entry name" value="SECRETIN XPSD"/>
    <property type="match status" value="1"/>
</dbReference>
<dbReference type="InterPro" id="IPR050810">
    <property type="entry name" value="Bact_Secretion_Sys_Channel"/>
</dbReference>
<dbReference type="PANTHER" id="PTHR30332">
    <property type="entry name" value="PROBABLE GENERAL SECRETION PATHWAY PROTEIN D"/>
    <property type="match status" value="1"/>
</dbReference>
<dbReference type="GO" id="GO:0009306">
    <property type="term" value="P:protein secretion"/>
    <property type="evidence" value="ECO:0007669"/>
    <property type="project" value="TreeGrafter"/>
</dbReference>
<dbReference type="Proteomes" id="UP000664815">
    <property type="component" value="Unassembled WGS sequence"/>
</dbReference>
<feature type="region of interest" description="Disordered" evidence="1">
    <location>
        <begin position="387"/>
        <end position="413"/>
    </location>
</feature>
<dbReference type="GO" id="GO:0015627">
    <property type="term" value="C:type II protein secretion system complex"/>
    <property type="evidence" value="ECO:0007669"/>
    <property type="project" value="TreeGrafter"/>
</dbReference>
<dbReference type="InterPro" id="IPR005644">
    <property type="entry name" value="NolW-like"/>
</dbReference>
<evidence type="ECO:0000259" key="2">
    <source>
        <dbReference type="Pfam" id="PF03958"/>
    </source>
</evidence>
<evidence type="ECO:0000313" key="4">
    <source>
        <dbReference type="Proteomes" id="UP000664815"/>
    </source>
</evidence>
<organism evidence="3 4">
    <name type="scientific">Stenotrophomonas nitritireducens</name>
    <dbReference type="NCBI Taxonomy" id="83617"/>
    <lineage>
        <taxon>Bacteria</taxon>
        <taxon>Pseudomonadati</taxon>
        <taxon>Pseudomonadota</taxon>
        <taxon>Gammaproteobacteria</taxon>
        <taxon>Lysobacterales</taxon>
        <taxon>Lysobacteraceae</taxon>
        <taxon>Stenotrophomonas</taxon>
    </lineage>
</organism>
<dbReference type="Gene3D" id="3.30.1370.120">
    <property type="match status" value="2"/>
</dbReference>
<dbReference type="InterPro" id="IPR038591">
    <property type="entry name" value="NolW-like_sf"/>
</dbReference>
<reference evidence="3" key="1">
    <citation type="submission" date="2021-02" db="EMBL/GenBank/DDBJ databases">
        <title>Thiocyanate and organic carbon inputs drive convergent selection for specific autotrophic Afipia and Thiobacillus strains within complex microbiomes.</title>
        <authorList>
            <person name="Huddy R.J."/>
            <person name="Sachdeva R."/>
            <person name="Kadzinga F."/>
            <person name="Kantor R.S."/>
            <person name="Harrison S.T.L."/>
            <person name="Banfield J.F."/>
        </authorList>
    </citation>
    <scope>NUCLEOTIDE SEQUENCE</scope>
    <source>
        <strain evidence="3">SCN18_10_11_15_R1_P_69_7</strain>
    </source>
</reference>
<feature type="domain" description="NolW-like" evidence="2">
    <location>
        <begin position="358"/>
        <end position="443"/>
    </location>
</feature>
<proteinExistence type="predicted"/>
<gene>
    <name evidence="3" type="ORF">J0H45_03600</name>
</gene>
<dbReference type="Pfam" id="PF03958">
    <property type="entry name" value="Secretin_N"/>
    <property type="match status" value="2"/>
</dbReference>
<feature type="domain" description="NolW-like" evidence="2">
    <location>
        <begin position="278"/>
        <end position="349"/>
    </location>
</feature>
<dbReference type="PROSITE" id="PS51257">
    <property type="entry name" value="PROKAR_LIPOPROTEIN"/>
    <property type="match status" value="1"/>
</dbReference>
<accession>A0A9D8PVG9</accession>
<name>A0A9D8PVG9_9GAMM</name>
<sequence length="443" mass="46357">MKLPKGSVPASLPAGWQGLVLGLLLSLLAACSTVGKESFPAPLRQPKAEGEPSSQIDGADPARTSQRPRFEQGPQVAQSRPAPSPADASSEVKIPELARTKPVALALDGVPIDAFINVVYGMELGFPVQIDQALHSRRELLSLNLTKSRPPAEAYRVAAEVLKNYGVQISELGGVLRFTAIQSNAASAPSDLVATRSLPEVPAGQRTVFVAMPLEVAQPGVIAAQVRNLFGSQSVTFTEMSDFNALLISGPGDAVRSAMETVLTLDRPALSDMRSVRINPSYLSAELLAKELKEVLAGQGIKVRGGPGDGGPVTFVPVGSANALIVFSASEPAMSLVQEWAERLDQPSESDSGGLYLYAARHTTVETLAPVLQALVGGVAAPGQRDAAAQRGAAGGEQAGSARQSTTISGQGGQLAIDPVRNVIVFQGDAQRWRAIQSILTRL</sequence>
<feature type="non-terminal residue" evidence="3">
    <location>
        <position position="443"/>
    </location>
</feature>
<dbReference type="EMBL" id="JAFKMG010000353">
    <property type="protein sequence ID" value="MBN8798433.1"/>
    <property type="molecule type" value="Genomic_DNA"/>
</dbReference>
<protein>
    <recommendedName>
        <fullName evidence="2">NolW-like domain-containing protein</fullName>
    </recommendedName>
</protein>
<feature type="region of interest" description="Disordered" evidence="1">
    <location>
        <begin position="39"/>
        <end position="93"/>
    </location>
</feature>
<dbReference type="AlphaFoldDB" id="A0A9D8PVG9"/>
<evidence type="ECO:0000256" key="1">
    <source>
        <dbReference type="SAM" id="MobiDB-lite"/>
    </source>
</evidence>
<evidence type="ECO:0000313" key="3">
    <source>
        <dbReference type="EMBL" id="MBN8798433.1"/>
    </source>
</evidence>
<comment type="caution">
    <text evidence="3">The sequence shown here is derived from an EMBL/GenBank/DDBJ whole genome shotgun (WGS) entry which is preliminary data.</text>
</comment>